<dbReference type="AlphaFoldDB" id="A0A255XSV2"/>
<dbReference type="Proteomes" id="UP000216361">
    <property type="component" value="Unassembled WGS sequence"/>
</dbReference>
<dbReference type="InterPro" id="IPR036188">
    <property type="entry name" value="FAD/NAD-bd_sf"/>
</dbReference>
<dbReference type="EMBL" id="NOXS01000031">
    <property type="protein sequence ID" value="OYQ19454.1"/>
    <property type="molecule type" value="Genomic_DNA"/>
</dbReference>
<feature type="domain" description="FAD dependent oxidoreductase" evidence="2">
    <location>
        <begin position="5"/>
        <end position="347"/>
    </location>
</feature>
<dbReference type="Pfam" id="PF01266">
    <property type="entry name" value="DAO"/>
    <property type="match status" value="1"/>
</dbReference>
<sequence>MDAVDFLVIGAGISGASAAYELAAVGSVCLIEAEAQPGYHSTGRSAALYTANFGSPLVRKINAAGYGFFFTPPDGFTDLPLVSPRGALTLAKPGQEAALAALVAQSSPDHPIVPLSRDAALAKAPLMRPERFTAAAYEVGVLDMDVDALHQAYLRGVKRRGGALQCSAPVTALRRDGDGWIVMAGGVAVRARVVINAAGAWGDAVGALAGAAPQGLVPKRRTAMTVDAPPGLAVESLPLVEYVGEGPYLKPEAGALMASLGDETPVAPQDVQPEELDIALTAEWLETHTQVSVKRAPRAWAGLRSFVSDGDPVAGFDPTVPGFFWLIGQGGYGIMMAPTLARITAALAAGQPMPADLAARGITVAALRPGRSG</sequence>
<dbReference type="GO" id="GO:0005737">
    <property type="term" value="C:cytoplasm"/>
    <property type="evidence" value="ECO:0007669"/>
    <property type="project" value="TreeGrafter"/>
</dbReference>
<dbReference type="RefSeq" id="WP_094408559.1">
    <property type="nucleotide sequence ID" value="NZ_BMJZ01000004.1"/>
</dbReference>
<evidence type="ECO:0000259" key="2">
    <source>
        <dbReference type="Pfam" id="PF01266"/>
    </source>
</evidence>
<comment type="caution">
    <text evidence="3">The sequence shown here is derived from an EMBL/GenBank/DDBJ whole genome shotgun (WGS) entry which is preliminary data.</text>
</comment>
<evidence type="ECO:0000313" key="4">
    <source>
        <dbReference type="Proteomes" id="UP000216361"/>
    </source>
</evidence>
<organism evidence="3 4">
    <name type="scientific">Elstera cyanobacteriorum</name>
    <dbReference type="NCBI Taxonomy" id="2022747"/>
    <lineage>
        <taxon>Bacteria</taxon>
        <taxon>Pseudomonadati</taxon>
        <taxon>Pseudomonadota</taxon>
        <taxon>Alphaproteobacteria</taxon>
        <taxon>Rhodospirillales</taxon>
        <taxon>Rhodospirillaceae</taxon>
        <taxon>Elstera</taxon>
    </lineage>
</organism>
<keyword evidence="4" id="KW-1185">Reference proteome</keyword>
<keyword evidence="1" id="KW-0560">Oxidoreductase</keyword>
<name>A0A255XSV2_9PROT</name>
<accession>A0A255XSV2</accession>
<dbReference type="PANTHER" id="PTHR13847">
    <property type="entry name" value="SARCOSINE DEHYDROGENASE-RELATED"/>
    <property type="match status" value="1"/>
</dbReference>
<dbReference type="SUPFAM" id="SSF51905">
    <property type="entry name" value="FAD/NAD(P)-binding domain"/>
    <property type="match status" value="1"/>
</dbReference>
<dbReference type="Gene3D" id="3.50.50.60">
    <property type="entry name" value="FAD/NAD(P)-binding domain"/>
    <property type="match status" value="1"/>
</dbReference>
<evidence type="ECO:0000313" key="3">
    <source>
        <dbReference type="EMBL" id="OYQ19454.1"/>
    </source>
</evidence>
<proteinExistence type="predicted"/>
<dbReference type="GO" id="GO:0016491">
    <property type="term" value="F:oxidoreductase activity"/>
    <property type="evidence" value="ECO:0007669"/>
    <property type="project" value="UniProtKB-KW"/>
</dbReference>
<reference evidence="3 4" key="1">
    <citation type="submission" date="2017-07" db="EMBL/GenBank/DDBJ databases">
        <title>Elstera cyanobacteriorum sp. nov., a novel bacterium isolated from cyanobacterial aggregates in a eutrophic lake.</title>
        <authorList>
            <person name="Cai H."/>
        </authorList>
    </citation>
    <scope>NUCLEOTIDE SEQUENCE [LARGE SCALE GENOMIC DNA]</scope>
    <source>
        <strain evidence="3 4">TH019</strain>
    </source>
</reference>
<dbReference type="PANTHER" id="PTHR13847:SF287">
    <property type="entry name" value="FAD-DEPENDENT OXIDOREDUCTASE DOMAIN-CONTAINING PROTEIN 1"/>
    <property type="match status" value="1"/>
</dbReference>
<dbReference type="OrthoDB" id="7421214at2"/>
<evidence type="ECO:0000256" key="1">
    <source>
        <dbReference type="ARBA" id="ARBA00023002"/>
    </source>
</evidence>
<dbReference type="InterPro" id="IPR006076">
    <property type="entry name" value="FAD-dep_OxRdtase"/>
</dbReference>
<protein>
    <recommendedName>
        <fullName evidence="2">FAD dependent oxidoreductase domain-containing protein</fullName>
    </recommendedName>
</protein>
<gene>
    <name evidence="3" type="ORF">CHR90_08530</name>
</gene>
<dbReference type="Gene3D" id="3.30.9.10">
    <property type="entry name" value="D-Amino Acid Oxidase, subunit A, domain 2"/>
    <property type="match status" value="1"/>
</dbReference>